<accession>A0A7U7GBF6</accession>
<evidence type="ECO:0000313" key="9">
    <source>
        <dbReference type="EMBL" id="CDH45178.1"/>
    </source>
</evidence>
<dbReference type="AlphaFoldDB" id="A0A7U7GBF6"/>
<dbReference type="GO" id="GO:0003955">
    <property type="term" value="F:NAD(P)H dehydrogenase (quinone) activity"/>
    <property type="evidence" value="ECO:0007669"/>
    <property type="project" value="TreeGrafter"/>
</dbReference>
<keyword evidence="2" id="KW-0285">Flavoprotein</keyword>
<keyword evidence="10" id="KW-1185">Reference proteome</keyword>
<dbReference type="PRINTS" id="PR00411">
    <property type="entry name" value="PNDRDTASEI"/>
</dbReference>
<feature type="binding site" evidence="5">
    <location>
        <begin position="179"/>
        <end position="186"/>
    </location>
    <ligand>
        <name>NAD(+)</name>
        <dbReference type="ChEBI" id="CHEBI:57540"/>
    </ligand>
</feature>
<comment type="caution">
    <text evidence="9">The sequence shown here is derived from an EMBL/GenBank/DDBJ whole genome shotgun (WGS) entry which is preliminary data.</text>
</comment>
<sequence length="475" mass="50501">MKTTSERFDVAIIGAGTAGLAALREVQRATKNWVLINDGPFGTTCARVGCMPSKALIAVAKTFHQRNFLAAAGIAGTESLKADLSAVLCHVRKLRDTYVSGVLKITDELGERVIAGRARFVQPDTLEVGDQQLRARHIIIATGSRPIVPKPWRTLGERVLTSDTLFEQETLPGRIAVVGLGALGVEMAQALARLGIVVTGFDAAEHVAGLSDPAVSACAIDILSGEFPLHLGQSVELAPEEEGAICVSAGSTHVVVDAVIASLGRRLNLDGLGLEEIGVALDEHGLPPFDPGTLRIAGVDISIAGDVNGIRPLLHEAADEGYIAGHNALRATPECFSRRVPLGIVFCDPNIATVGCRFEDLDQDQVVVGEVDLKGQGRLRMEGADWGLIRLYADARRGNLLGVELCCPHGEHLAHLLALAIQQGLTVRELLRMPFYHPVVEESLRSALRDASGKLSDDPTPDLARCGRLGAEALE</sequence>
<feature type="binding site" evidence="5">
    <location>
        <position position="54"/>
    </location>
    <ligand>
        <name>FAD</name>
        <dbReference type="ChEBI" id="CHEBI:57692"/>
    </ligand>
</feature>
<evidence type="ECO:0000259" key="7">
    <source>
        <dbReference type="Pfam" id="PF02852"/>
    </source>
</evidence>
<feature type="domain" description="FAD/NAD(P)-binding" evidence="8">
    <location>
        <begin position="8"/>
        <end position="321"/>
    </location>
</feature>
<evidence type="ECO:0000313" key="10">
    <source>
        <dbReference type="Proteomes" id="UP000019184"/>
    </source>
</evidence>
<evidence type="ECO:0000256" key="6">
    <source>
        <dbReference type="PIRSR" id="PIRSR000350-4"/>
    </source>
</evidence>
<dbReference type="PANTHER" id="PTHR43014:SF4">
    <property type="entry name" value="PYRIDINE NUCLEOTIDE-DISULFIDE OXIDOREDUCTASE RCLA-RELATED"/>
    <property type="match status" value="1"/>
</dbReference>
<comment type="cofactor">
    <cofactor evidence="5">
        <name>FAD</name>
        <dbReference type="ChEBI" id="CHEBI:57692"/>
    </cofactor>
    <text evidence="5">Binds 1 FAD per subunit.</text>
</comment>
<dbReference type="PIRSF" id="PIRSF000350">
    <property type="entry name" value="Mercury_reductase_MerA"/>
    <property type="match status" value="1"/>
</dbReference>
<comment type="similarity">
    <text evidence="1">Belongs to the class-I pyridine nucleotide-disulfide oxidoreductase family.</text>
</comment>
<dbReference type="PANTHER" id="PTHR43014">
    <property type="entry name" value="MERCURIC REDUCTASE"/>
    <property type="match status" value="1"/>
</dbReference>
<feature type="binding site" evidence="5">
    <location>
        <position position="306"/>
    </location>
    <ligand>
        <name>FAD</name>
        <dbReference type="ChEBI" id="CHEBI:57692"/>
    </ligand>
</feature>
<dbReference type="RefSeq" id="WP_034432627.1">
    <property type="nucleotide sequence ID" value="NZ_CBTK010000129.1"/>
</dbReference>
<reference evidence="9 10" key="1">
    <citation type="journal article" date="2014" name="ISME J.">
        <title>Candidatus Competibacter-lineage genomes retrieved from metagenomes reveal functional metabolic diversity.</title>
        <authorList>
            <person name="McIlroy S.J."/>
            <person name="Albertsen M."/>
            <person name="Andresen E.K."/>
            <person name="Saunders A.M."/>
            <person name="Kristiansen R."/>
            <person name="Stokholm-Bjerregaard M."/>
            <person name="Nielsen K.L."/>
            <person name="Nielsen P.H."/>
        </authorList>
    </citation>
    <scope>NUCLEOTIDE SEQUENCE [LARGE SCALE GENOMIC DNA]</scope>
    <source>
        <strain evidence="9 10">Run_B_J11</strain>
    </source>
</reference>
<evidence type="ECO:0000259" key="8">
    <source>
        <dbReference type="Pfam" id="PF07992"/>
    </source>
</evidence>
<dbReference type="OrthoDB" id="6132190at2"/>
<proteinExistence type="inferred from homology"/>
<feature type="domain" description="Pyridine nucleotide-disulphide oxidoreductase dimerisation" evidence="7">
    <location>
        <begin position="344"/>
        <end position="447"/>
    </location>
</feature>
<dbReference type="InterPro" id="IPR023753">
    <property type="entry name" value="FAD/NAD-binding_dom"/>
</dbReference>
<dbReference type="InterPro" id="IPR016156">
    <property type="entry name" value="FAD/NAD-linked_Rdtase_dimer_sf"/>
</dbReference>
<organism evidence="9 10">
    <name type="scientific">Candidatus Contendobacter odensis Run_B_J11</name>
    <dbReference type="NCBI Taxonomy" id="1400861"/>
    <lineage>
        <taxon>Bacteria</taxon>
        <taxon>Pseudomonadati</taxon>
        <taxon>Pseudomonadota</taxon>
        <taxon>Gammaproteobacteria</taxon>
        <taxon>Candidatus Competibacteraceae</taxon>
        <taxon>Candidatus Contendibacter</taxon>
    </lineage>
</organism>
<dbReference type="PRINTS" id="PR00368">
    <property type="entry name" value="FADPNR"/>
</dbReference>
<dbReference type="InterPro" id="IPR001100">
    <property type="entry name" value="Pyr_nuc-diS_OxRdtase"/>
</dbReference>
<feature type="binding site" evidence="5">
    <location>
        <begin position="142"/>
        <end position="144"/>
    </location>
    <ligand>
        <name>FAD</name>
        <dbReference type="ChEBI" id="CHEBI:57692"/>
    </ligand>
</feature>
<dbReference type="Proteomes" id="UP000019184">
    <property type="component" value="Unassembled WGS sequence"/>
</dbReference>
<dbReference type="NCBIfam" id="NF004939">
    <property type="entry name" value="PRK06292.1-1"/>
    <property type="match status" value="1"/>
</dbReference>
<evidence type="ECO:0000256" key="4">
    <source>
        <dbReference type="PIRSR" id="PIRSR000350-2"/>
    </source>
</evidence>
<gene>
    <name evidence="9" type="ORF">BN874_2140002</name>
</gene>
<dbReference type="Gene3D" id="3.30.390.30">
    <property type="match status" value="1"/>
</dbReference>
<dbReference type="EMBL" id="CBTK010000129">
    <property type="protein sequence ID" value="CDH45178.1"/>
    <property type="molecule type" value="Genomic_DNA"/>
</dbReference>
<keyword evidence="5" id="KW-0547">Nucleotide-binding</keyword>
<protein>
    <submittedName>
        <fullName evidence="9">FAD-dependent pyridine nucleotide-disulfide oxidoreductase</fullName>
    </submittedName>
</protein>
<dbReference type="Pfam" id="PF02852">
    <property type="entry name" value="Pyr_redox_dim"/>
    <property type="match status" value="1"/>
</dbReference>
<dbReference type="InterPro" id="IPR036188">
    <property type="entry name" value="FAD/NAD-bd_sf"/>
</dbReference>
<dbReference type="GO" id="GO:0050660">
    <property type="term" value="F:flavin adenine dinucleotide binding"/>
    <property type="evidence" value="ECO:0007669"/>
    <property type="project" value="TreeGrafter"/>
</dbReference>
<evidence type="ECO:0000256" key="3">
    <source>
        <dbReference type="ARBA" id="ARBA00022827"/>
    </source>
</evidence>
<dbReference type="Pfam" id="PF07992">
    <property type="entry name" value="Pyr_redox_2"/>
    <property type="match status" value="1"/>
</dbReference>
<evidence type="ECO:0000256" key="5">
    <source>
        <dbReference type="PIRSR" id="PIRSR000350-3"/>
    </source>
</evidence>
<dbReference type="InterPro" id="IPR004099">
    <property type="entry name" value="Pyr_nucl-diS_OxRdtase_dimer"/>
</dbReference>
<evidence type="ECO:0000256" key="2">
    <source>
        <dbReference type="ARBA" id="ARBA00022630"/>
    </source>
</evidence>
<dbReference type="SUPFAM" id="SSF55424">
    <property type="entry name" value="FAD/NAD-linked reductases, dimerisation (C-terminal) domain"/>
    <property type="match status" value="1"/>
</dbReference>
<keyword evidence="3 5" id="KW-0274">FAD</keyword>
<feature type="active site" description="Proton acceptor" evidence="4">
    <location>
        <position position="437"/>
    </location>
</feature>
<feature type="binding site" evidence="5">
    <location>
        <position position="264"/>
    </location>
    <ligand>
        <name>NAD(+)</name>
        <dbReference type="ChEBI" id="CHEBI:57540"/>
    </ligand>
</feature>
<dbReference type="Gene3D" id="3.50.50.60">
    <property type="entry name" value="FAD/NAD(P)-binding domain"/>
    <property type="match status" value="2"/>
</dbReference>
<keyword evidence="5" id="KW-0520">NAD</keyword>
<dbReference type="SUPFAM" id="SSF51905">
    <property type="entry name" value="FAD/NAD(P)-binding domain"/>
    <property type="match status" value="2"/>
</dbReference>
<name>A0A7U7GBF6_9GAMM</name>
<feature type="disulfide bond" description="Redox-active" evidence="6">
    <location>
        <begin position="45"/>
        <end position="50"/>
    </location>
</feature>
<evidence type="ECO:0000256" key="1">
    <source>
        <dbReference type="ARBA" id="ARBA00007532"/>
    </source>
</evidence>